<keyword evidence="4" id="KW-1185">Reference proteome</keyword>
<protein>
    <recommendedName>
        <fullName evidence="2">GFO/IDH/MocA-like oxidoreductase domain-containing protein</fullName>
    </recommendedName>
</protein>
<dbReference type="GO" id="GO:0000166">
    <property type="term" value="F:nucleotide binding"/>
    <property type="evidence" value="ECO:0007669"/>
    <property type="project" value="InterPro"/>
</dbReference>
<dbReference type="GO" id="GO:0006740">
    <property type="term" value="P:NADPH regeneration"/>
    <property type="evidence" value="ECO:0007669"/>
    <property type="project" value="TreeGrafter"/>
</dbReference>
<dbReference type="Gene3D" id="3.30.360.10">
    <property type="entry name" value="Dihydrodipicolinate Reductase, domain 2"/>
    <property type="match status" value="1"/>
</dbReference>
<dbReference type="GO" id="GO:0016491">
    <property type="term" value="F:oxidoreductase activity"/>
    <property type="evidence" value="ECO:0007669"/>
    <property type="project" value="TreeGrafter"/>
</dbReference>
<evidence type="ECO:0000313" key="4">
    <source>
        <dbReference type="Proteomes" id="UP000716446"/>
    </source>
</evidence>
<evidence type="ECO:0000259" key="2">
    <source>
        <dbReference type="Pfam" id="PF22725"/>
    </source>
</evidence>
<dbReference type="EMBL" id="CAIJEN010000006">
    <property type="protein sequence ID" value="CAD0088128.1"/>
    <property type="molecule type" value="Genomic_DNA"/>
</dbReference>
<dbReference type="GO" id="GO:0005737">
    <property type="term" value="C:cytoplasm"/>
    <property type="evidence" value="ECO:0007669"/>
    <property type="project" value="TreeGrafter"/>
</dbReference>
<dbReference type="SUPFAM" id="SSF51735">
    <property type="entry name" value="NAD(P)-binding Rossmann-fold domains"/>
    <property type="match status" value="1"/>
</dbReference>
<evidence type="ECO:0000313" key="3">
    <source>
        <dbReference type="EMBL" id="CAD0088128.1"/>
    </source>
</evidence>
<dbReference type="Pfam" id="PF22725">
    <property type="entry name" value="GFO_IDH_MocA_C3"/>
    <property type="match status" value="1"/>
</dbReference>
<dbReference type="SUPFAM" id="SSF55347">
    <property type="entry name" value="Glyceraldehyde-3-phosphate dehydrogenase-like, C-terminal domain"/>
    <property type="match status" value="1"/>
</dbReference>
<dbReference type="PANTHER" id="PTHR42840:SF11">
    <property type="entry name" value="BINDING ROSSMANN FOLD OXIDOREDUCTASE, PUTATIVE (AFU_ORTHOLOGUE AFUA_6G09900)-RELATED"/>
    <property type="match status" value="1"/>
</dbReference>
<proteinExistence type="inferred from homology"/>
<reference evidence="3" key="1">
    <citation type="submission" date="2020-06" db="EMBL/GenBank/DDBJ databases">
        <authorList>
            <person name="Onetto C."/>
        </authorList>
    </citation>
    <scope>NUCLEOTIDE SEQUENCE</scope>
</reference>
<dbReference type="Proteomes" id="UP000716446">
    <property type="component" value="Unassembled WGS sequence"/>
</dbReference>
<comment type="similarity">
    <text evidence="1">Belongs to the Gfo/Idh/MocA family.</text>
</comment>
<comment type="caution">
    <text evidence="3">The sequence shown here is derived from an EMBL/GenBank/DDBJ whole genome shotgun (WGS) entry which is preliminary data.</text>
</comment>
<evidence type="ECO:0000256" key="1">
    <source>
        <dbReference type="ARBA" id="ARBA00010928"/>
    </source>
</evidence>
<sequence>MAQRLRIGAAGLGRMGARHAINFLHRAPRAELVAAFTPDPKELAWAKVNLEPHGVKLYKDYDETIKQEGLQTVIIIFRSQTCDKHDPGGFFVEYAAWSGGVFVDMSVHDIDLALWFFGDDIREKSVSAYGVRAIKSELAKYNDFGNALGIVEFWDDRVANFYCSRMMAYGQEDVTEIIGTTGKLAVNGNPQKNLVNYYGPQGVTREVPAHYYGRFEQAFVGEANEFAAACLDDMRLSLNLRNAVKAVEIGLVKGTQIRLNEAGQRISDTSTPKL</sequence>
<dbReference type="InterPro" id="IPR055170">
    <property type="entry name" value="GFO_IDH_MocA-like_dom"/>
</dbReference>
<dbReference type="AlphaFoldDB" id="A0A9N8JM95"/>
<dbReference type="Gene3D" id="3.40.50.720">
    <property type="entry name" value="NAD(P)-binding Rossmann-like Domain"/>
    <property type="match status" value="2"/>
</dbReference>
<accession>A0A9N8JM95</accession>
<dbReference type="InterPro" id="IPR036291">
    <property type="entry name" value="NAD(P)-bd_dom_sf"/>
</dbReference>
<gene>
    <name evidence="3" type="ORF">AWRI4619_LOCUS5246</name>
</gene>
<feature type="domain" description="GFO/IDH/MocA-like oxidoreductase" evidence="2">
    <location>
        <begin position="78"/>
        <end position="184"/>
    </location>
</feature>
<name>A0A9N8JM95_9PEZI</name>
<dbReference type="PANTHER" id="PTHR42840">
    <property type="entry name" value="NAD(P)-BINDING ROSSMANN-FOLD SUPERFAMILY PROTEIN-RELATED"/>
    <property type="match status" value="1"/>
</dbReference>
<organism evidence="3 4">
    <name type="scientific">Aureobasidium vineae</name>
    <dbReference type="NCBI Taxonomy" id="2773715"/>
    <lineage>
        <taxon>Eukaryota</taxon>
        <taxon>Fungi</taxon>
        <taxon>Dikarya</taxon>
        <taxon>Ascomycota</taxon>
        <taxon>Pezizomycotina</taxon>
        <taxon>Dothideomycetes</taxon>
        <taxon>Dothideomycetidae</taxon>
        <taxon>Dothideales</taxon>
        <taxon>Saccotheciaceae</taxon>
        <taxon>Aureobasidium</taxon>
    </lineage>
</organism>